<name>A0AAD1MQ69_9MYCO</name>
<evidence type="ECO:0000313" key="2">
    <source>
        <dbReference type="EMBL" id="BBY14789.1"/>
    </source>
</evidence>
<evidence type="ECO:0000256" key="1">
    <source>
        <dbReference type="SAM" id="MobiDB-lite"/>
    </source>
</evidence>
<sequence>MDIKRVLAGASIVGVVGLPAWFLGTGVAAADPAAGPECADPATCEKAPAEEQPAEKKNTANKAPIQIPEAWSREVAKNVANLPSPVEANASVPVSVGLPDVVPDIGLSVPFHLHPPALNVPGVGLPAVGMPSVNLPAPKLGPPNNPLNLGPPNNPFKLPKIGF</sequence>
<dbReference type="AlphaFoldDB" id="A0AAD1MQ69"/>
<gene>
    <name evidence="2" type="ORF">MLIT_03810</name>
</gene>
<dbReference type="Proteomes" id="UP000466607">
    <property type="component" value="Chromosome"/>
</dbReference>
<dbReference type="EMBL" id="AP022586">
    <property type="protein sequence ID" value="BBY14789.1"/>
    <property type="molecule type" value="Genomic_DNA"/>
</dbReference>
<feature type="region of interest" description="Disordered" evidence="1">
    <location>
        <begin position="33"/>
        <end position="62"/>
    </location>
</feature>
<keyword evidence="3" id="KW-1185">Reference proteome</keyword>
<feature type="compositionally biased region" description="Basic and acidic residues" evidence="1">
    <location>
        <begin position="47"/>
        <end position="58"/>
    </location>
</feature>
<proteinExistence type="predicted"/>
<reference evidence="2 3" key="1">
    <citation type="journal article" date="2019" name="Emerg. Microbes Infect.">
        <title>Comprehensive subspecies identification of 175 nontuberculous mycobacteria species based on 7547 genomic profiles.</title>
        <authorList>
            <person name="Matsumoto Y."/>
            <person name="Kinjo T."/>
            <person name="Motooka D."/>
            <person name="Nabeya D."/>
            <person name="Jung N."/>
            <person name="Uechi K."/>
            <person name="Horii T."/>
            <person name="Iida T."/>
            <person name="Fujita J."/>
            <person name="Nakamura S."/>
        </authorList>
    </citation>
    <scope>NUCLEOTIDE SEQUENCE [LARGE SCALE GENOMIC DNA]</scope>
    <source>
        <strain evidence="2 3">JCM 17423</strain>
    </source>
</reference>
<organism evidence="2 3">
    <name type="scientific">Mycolicibacterium litorale</name>
    <dbReference type="NCBI Taxonomy" id="758802"/>
    <lineage>
        <taxon>Bacteria</taxon>
        <taxon>Bacillati</taxon>
        <taxon>Actinomycetota</taxon>
        <taxon>Actinomycetes</taxon>
        <taxon>Mycobacteriales</taxon>
        <taxon>Mycobacteriaceae</taxon>
        <taxon>Mycolicibacterium</taxon>
    </lineage>
</organism>
<feature type="compositionally biased region" description="Low complexity" evidence="1">
    <location>
        <begin position="33"/>
        <end position="46"/>
    </location>
</feature>
<accession>A0AAD1MQ69</accession>
<dbReference type="RefSeq" id="WP_134060841.1">
    <property type="nucleotide sequence ID" value="NZ_AP022586.1"/>
</dbReference>
<evidence type="ECO:0000313" key="3">
    <source>
        <dbReference type="Proteomes" id="UP000466607"/>
    </source>
</evidence>
<protein>
    <submittedName>
        <fullName evidence="2">Uncharacterized protein</fullName>
    </submittedName>
</protein>